<evidence type="ECO:0000259" key="2">
    <source>
        <dbReference type="Pfam" id="PF22547"/>
    </source>
</evidence>
<dbReference type="InterPro" id="IPR054498">
    <property type="entry name" value="2H-SAK"/>
</dbReference>
<keyword evidence="4" id="KW-1185">Reference proteome</keyword>
<evidence type="ECO:0000313" key="4">
    <source>
        <dbReference type="Proteomes" id="UP001479436"/>
    </source>
</evidence>
<feature type="signal peptide" evidence="1">
    <location>
        <begin position="1"/>
        <end position="18"/>
    </location>
</feature>
<reference evidence="3 4" key="1">
    <citation type="submission" date="2023-04" db="EMBL/GenBank/DDBJ databases">
        <title>Genome of Basidiobolus ranarum AG-B5.</title>
        <authorList>
            <person name="Stajich J.E."/>
            <person name="Carter-House D."/>
            <person name="Gryganskyi A."/>
        </authorList>
    </citation>
    <scope>NUCLEOTIDE SEQUENCE [LARGE SCALE GENOMIC DNA]</scope>
    <source>
        <strain evidence="3 4">AG-B5</strain>
    </source>
</reference>
<protein>
    <recommendedName>
        <fullName evidence="2">Swiss Army Knife 2H phosphoesterase domain-containing protein</fullName>
    </recommendedName>
</protein>
<feature type="domain" description="Swiss Army Knife 2H phosphoesterase" evidence="2">
    <location>
        <begin position="54"/>
        <end position="96"/>
    </location>
</feature>
<evidence type="ECO:0000313" key="3">
    <source>
        <dbReference type="EMBL" id="KAK9761437.1"/>
    </source>
</evidence>
<dbReference type="Proteomes" id="UP001479436">
    <property type="component" value="Unassembled WGS sequence"/>
</dbReference>
<accession>A0ABR2WIV8</accession>
<dbReference type="EMBL" id="JASJQH010001388">
    <property type="protein sequence ID" value="KAK9761437.1"/>
    <property type="molecule type" value="Genomic_DNA"/>
</dbReference>
<keyword evidence="1" id="KW-0732">Signal</keyword>
<comment type="caution">
    <text evidence="3">The sequence shown here is derived from an EMBL/GenBank/DDBJ whole genome shotgun (WGS) entry which is preliminary data.</text>
</comment>
<proteinExistence type="predicted"/>
<organism evidence="3 4">
    <name type="scientific">Basidiobolus ranarum</name>
    <dbReference type="NCBI Taxonomy" id="34480"/>
    <lineage>
        <taxon>Eukaryota</taxon>
        <taxon>Fungi</taxon>
        <taxon>Fungi incertae sedis</taxon>
        <taxon>Zoopagomycota</taxon>
        <taxon>Entomophthoromycotina</taxon>
        <taxon>Basidiobolomycetes</taxon>
        <taxon>Basidiobolales</taxon>
        <taxon>Basidiobolaceae</taxon>
        <taxon>Basidiobolus</taxon>
    </lineage>
</organism>
<gene>
    <name evidence="3" type="ORF">K7432_013657</name>
</gene>
<sequence>MKFTSFTIVALLVAASEAKNFANPSGKTFSLSKKATDGKRVPFIPHVGSQPFANWLGMNLDFKYVAPLSNALNSSLPLTIKGRGEAHITVLTPPEF</sequence>
<dbReference type="Pfam" id="PF22547">
    <property type="entry name" value="2H-SAK"/>
    <property type="match status" value="1"/>
</dbReference>
<feature type="non-terminal residue" evidence="3">
    <location>
        <position position="96"/>
    </location>
</feature>
<feature type="chain" id="PRO_5047364592" description="Swiss Army Knife 2H phosphoesterase domain-containing protein" evidence="1">
    <location>
        <begin position="19"/>
        <end position="96"/>
    </location>
</feature>
<name>A0ABR2WIV8_9FUNG</name>
<evidence type="ECO:0000256" key="1">
    <source>
        <dbReference type="SAM" id="SignalP"/>
    </source>
</evidence>